<sequence>MSSLVANHSKSINAKDISFTNILVVGGSYAGISFLKGIVNQVRKENKRKLDSKLNNKKLLITMVEPRCGLLNIIGLPRSILDVEFAKSQFLSFRKINLMFDNIYNKYGCYMNNQKPVDSFKHQESSLTLNHIQGKVIHLDNKSAEYVLDENGPKKKIYFDYVVLATGRDRNSPITPKANTGPMFVKEMSDFNKTIEKYNIISIIGGGAVGVEIAANIKKYFPKKNVNIIHPHYSLPPEPLSCEFKDSAYRSLVDAGINVILGTRILRECDNGNLETNNGEIITSEFNFWSYIVNTGTLFGVSCRVSRVYGFMGVYCRFGKCLGCRKSWIWLSLD</sequence>
<dbReference type="GeneID" id="2903925"/>
<dbReference type="InterPro" id="IPR023753">
    <property type="entry name" value="FAD/NAD-binding_dom"/>
</dbReference>
<keyword evidence="4" id="KW-0560">Oxidoreductase</keyword>
<keyword evidence="3" id="KW-0274">FAD</keyword>
<evidence type="ECO:0000256" key="1">
    <source>
        <dbReference type="ARBA" id="ARBA00006442"/>
    </source>
</evidence>
<protein>
    <submittedName>
        <fullName evidence="6">DEHA2F00132p</fullName>
    </submittedName>
</protein>
<proteinExistence type="inferred from homology"/>
<dbReference type="STRING" id="284592.Q6BN53"/>
<dbReference type="KEGG" id="dha:DEHA2F00132g"/>
<dbReference type="GO" id="GO:0005737">
    <property type="term" value="C:cytoplasm"/>
    <property type="evidence" value="ECO:0007669"/>
    <property type="project" value="TreeGrafter"/>
</dbReference>
<reference evidence="6 7" key="1">
    <citation type="journal article" date="2004" name="Nature">
        <title>Genome evolution in yeasts.</title>
        <authorList>
            <consortium name="Genolevures"/>
            <person name="Dujon B."/>
            <person name="Sherman D."/>
            <person name="Fischer G."/>
            <person name="Durrens P."/>
            <person name="Casaregola S."/>
            <person name="Lafontaine I."/>
            <person name="de Montigny J."/>
            <person name="Marck C."/>
            <person name="Neuveglise C."/>
            <person name="Talla E."/>
            <person name="Goffard N."/>
            <person name="Frangeul L."/>
            <person name="Aigle M."/>
            <person name="Anthouard V."/>
            <person name="Babour A."/>
            <person name="Barbe V."/>
            <person name="Barnay S."/>
            <person name="Blanchin S."/>
            <person name="Beckerich J.M."/>
            <person name="Beyne E."/>
            <person name="Bleykasten C."/>
            <person name="Boisrame A."/>
            <person name="Boyer J."/>
            <person name="Cattolico L."/>
            <person name="Confanioleri F."/>
            <person name="de Daruvar A."/>
            <person name="Despons L."/>
            <person name="Fabre E."/>
            <person name="Fairhead C."/>
            <person name="Ferry-Dumazet H."/>
            <person name="Groppi A."/>
            <person name="Hantraye F."/>
            <person name="Hennequin C."/>
            <person name="Jauniaux N."/>
            <person name="Joyet P."/>
            <person name="Kachouri R."/>
            <person name="Kerrest A."/>
            <person name="Koszul R."/>
            <person name="Lemaire M."/>
            <person name="Lesur I."/>
            <person name="Ma L."/>
            <person name="Muller H."/>
            <person name="Nicaud J.M."/>
            <person name="Nikolski M."/>
            <person name="Oztas S."/>
            <person name="Ozier-Kalogeropoulos O."/>
            <person name="Pellenz S."/>
            <person name="Potier S."/>
            <person name="Richard G.F."/>
            <person name="Straub M.L."/>
            <person name="Suleau A."/>
            <person name="Swennene D."/>
            <person name="Tekaia F."/>
            <person name="Wesolowski-Louvel M."/>
            <person name="Westhof E."/>
            <person name="Wirth B."/>
            <person name="Zeniou-Meyer M."/>
            <person name="Zivanovic I."/>
            <person name="Bolotin-Fukuhara M."/>
            <person name="Thierry A."/>
            <person name="Bouchier C."/>
            <person name="Caudron B."/>
            <person name="Scarpelli C."/>
            <person name="Gaillardin C."/>
            <person name="Weissenbach J."/>
            <person name="Wincker P."/>
            <person name="Souciet J.L."/>
        </authorList>
    </citation>
    <scope>NUCLEOTIDE SEQUENCE [LARGE SCALE GENOMIC DNA]</scope>
    <source>
        <strain evidence="7">ATCC 36239 / CBS 767 / BCRC 21394 / JCM 1990 / NBRC 0083 / IGC 2968</strain>
    </source>
</reference>
<dbReference type="Gene3D" id="3.50.50.60">
    <property type="entry name" value="FAD/NAD(P)-binding domain"/>
    <property type="match status" value="2"/>
</dbReference>
<keyword evidence="2" id="KW-0285">Flavoprotein</keyword>
<feature type="domain" description="FAD/NAD(P)-binding" evidence="5">
    <location>
        <begin position="21"/>
        <end position="289"/>
    </location>
</feature>
<evidence type="ECO:0000259" key="5">
    <source>
        <dbReference type="Pfam" id="PF07992"/>
    </source>
</evidence>
<gene>
    <name evidence="6" type="ordered locus">DEHA2F00132g</name>
</gene>
<dbReference type="OMA" id="MTKISAV"/>
<evidence type="ECO:0000313" key="6">
    <source>
        <dbReference type="EMBL" id="CAG88659.2"/>
    </source>
</evidence>
<organism evidence="6 7">
    <name type="scientific">Debaryomyces hansenii (strain ATCC 36239 / CBS 767 / BCRC 21394 / JCM 1990 / NBRC 0083 / IGC 2968)</name>
    <name type="common">Yeast</name>
    <name type="synonym">Torulaspora hansenii</name>
    <dbReference type="NCBI Taxonomy" id="284592"/>
    <lineage>
        <taxon>Eukaryota</taxon>
        <taxon>Fungi</taxon>
        <taxon>Dikarya</taxon>
        <taxon>Ascomycota</taxon>
        <taxon>Saccharomycotina</taxon>
        <taxon>Pichiomycetes</taxon>
        <taxon>Debaryomycetaceae</taxon>
        <taxon>Debaryomyces</taxon>
    </lineage>
</organism>
<dbReference type="Pfam" id="PF07992">
    <property type="entry name" value="Pyr_redox_2"/>
    <property type="match status" value="1"/>
</dbReference>
<dbReference type="GO" id="GO:0004174">
    <property type="term" value="F:electron-transferring-flavoprotein dehydrogenase activity"/>
    <property type="evidence" value="ECO:0007669"/>
    <property type="project" value="TreeGrafter"/>
</dbReference>
<dbReference type="SUPFAM" id="SSF51905">
    <property type="entry name" value="FAD/NAD(P)-binding domain"/>
    <property type="match status" value="1"/>
</dbReference>
<dbReference type="eggNOG" id="KOG2495">
    <property type="taxonomic scope" value="Eukaryota"/>
</dbReference>
<dbReference type="InParanoid" id="Q6BN53"/>
<evidence type="ECO:0000256" key="4">
    <source>
        <dbReference type="ARBA" id="ARBA00023002"/>
    </source>
</evidence>
<dbReference type="EMBL" id="CR382138">
    <property type="protein sequence ID" value="CAG88659.2"/>
    <property type="molecule type" value="Genomic_DNA"/>
</dbReference>
<accession>Q6BN53</accession>
<evidence type="ECO:0000256" key="2">
    <source>
        <dbReference type="ARBA" id="ARBA00022630"/>
    </source>
</evidence>
<dbReference type="RefSeq" id="XP_460367.2">
    <property type="nucleotide sequence ID" value="XM_460367.1"/>
</dbReference>
<dbReference type="Proteomes" id="UP000000599">
    <property type="component" value="Chromosome F"/>
</dbReference>
<keyword evidence="7" id="KW-1185">Reference proteome</keyword>
<name>Q6BN53_DEBHA</name>
<dbReference type="OrthoDB" id="202203at2759"/>
<evidence type="ECO:0000313" key="7">
    <source>
        <dbReference type="Proteomes" id="UP000000599"/>
    </source>
</evidence>
<dbReference type="PANTHER" id="PTHR43735">
    <property type="entry name" value="APOPTOSIS-INDUCING FACTOR 1"/>
    <property type="match status" value="1"/>
</dbReference>
<dbReference type="VEuPathDB" id="FungiDB:DEHA2F00132g"/>
<dbReference type="PANTHER" id="PTHR43735:SF3">
    <property type="entry name" value="FERROPTOSIS SUPPRESSOR PROTEIN 1"/>
    <property type="match status" value="1"/>
</dbReference>
<evidence type="ECO:0000256" key="3">
    <source>
        <dbReference type="ARBA" id="ARBA00022827"/>
    </source>
</evidence>
<comment type="similarity">
    <text evidence="1">Belongs to the FAD-dependent oxidoreductase family.</text>
</comment>
<dbReference type="AlphaFoldDB" id="Q6BN53"/>
<dbReference type="GO" id="GO:0050660">
    <property type="term" value="F:flavin adenine dinucleotide binding"/>
    <property type="evidence" value="ECO:0007669"/>
    <property type="project" value="TreeGrafter"/>
</dbReference>
<dbReference type="HOGENOM" id="CLU_019845_5_0_1"/>
<dbReference type="InterPro" id="IPR036188">
    <property type="entry name" value="FAD/NAD-bd_sf"/>
</dbReference>